<evidence type="ECO:0008006" key="7">
    <source>
        <dbReference type="Google" id="ProtNLM"/>
    </source>
</evidence>
<dbReference type="Gene3D" id="3.40.50.10790">
    <property type="entry name" value="S-adenosyl-l-methionine hydroxide adenosyltransferase, N-terminal"/>
    <property type="match status" value="1"/>
</dbReference>
<dbReference type="SUPFAM" id="SSF101852">
    <property type="entry name" value="Bacterial fluorinating enzyme, C-terminal domain"/>
    <property type="match status" value="1"/>
</dbReference>
<accession>W9DRF1</accession>
<dbReference type="STRING" id="1090322.MettiDRAFT_1756"/>
<evidence type="ECO:0000313" key="6">
    <source>
        <dbReference type="Proteomes" id="UP000019483"/>
    </source>
</evidence>
<dbReference type="InterPro" id="IPR023227">
    <property type="entry name" value="SAM_OH_AdoTrfase_C_sf"/>
</dbReference>
<evidence type="ECO:0000259" key="3">
    <source>
        <dbReference type="Pfam" id="PF01887"/>
    </source>
</evidence>
<dbReference type="InterPro" id="IPR046469">
    <property type="entry name" value="SAM_HAT_N"/>
</dbReference>
<feature type="domain" description="S-adenosyl-l-methionine hydroxide adenosyltransferase N-terminal" evidence="3">
    <location>
        <begin position="4"/>
        <end position="144"/>
    </location>
</feature>
<keyword evidence="1" id="KW-0949">S-adenosyl-L-methionine</keyword>
<organism evidence="5 6">
    <name type="scientific">Methanolobus tindarius DSM 2278</name>
    <dbReference type="NCBI Taxonomy" id="1090322"/>
    <lineage>
        <taxon>Archaea</taxon>
        <taxon>Methanobacteriati</taxon>
        <taxon>Methanobacteriota</taxon>
        <taxon>Stenosarchaea group</taxon>
        <taxon>Methanomicrobia</taxon>
        <taxon>Methanosarcinales</taxon>
        <taxon>Methanosarcinaceae</taxon>
        <taxon>Methanolobus</taxon>
    </lineage>
</organism>
<dbReference type="RefSeq" id="WP_023845433.1">
    <property type="nucleotide sequence ID" value="NZ_AZAJ01000001.1"/>
</dbReference>
<keyword evidence="6" id="KW-1185">Reference proteome</keyword>
<dbReference type="PANTHER" id="PTHR35092:SF1">
    <property type="entry name" value="CHLORINASE MJ1651"/>
    <property type="match status" value="1"/>
</dbReference>
<evidence type="ECO:0000313" key="5">
    <source>
        <dbReference type="EMBL" id="ETA68298.1"/>
    </source>
</evidence>
<evidence type="ECO:0000256" key="1">
    <source>
        <dbReference type="ARBA" id="ARBA00022691"/>
    </source>
</evidence>
<dbReference type="Pfam" id="PF20257">
    <property type="entry name" value="SAM_HAT_C"/>
    <property type="match status" value="1"/>
</dbReference>
<dbReference type="InterPro" id="IPR046470">
    <property type="entry name" value="SAM_HAT_C"/>
</dbReference>
<dbReference type="InterPro" id="IPR023228">
    <property type="entry name" value="SAM_OH_AdoTrfase_N_sf"/>
</dbReference>
<proteinExistence type="inferred from homology"/>
<dbReference type="Proteomes" id="UP000019483">
    <property type="component" value="Unassembled WGS sequence"/>
</dbReference>
<evidence type="ECO:0000259" key="4">
    <source>
        <dbReference type="Pfam" id="PF20257"/>
    </source>
</evidence>
<evidence type="ECO:0000256" key="2">
    <source>
        <dbReference type="ARBA" id="ARBA00024035"/>
    </source>
</evidence>
<dbReference type="EMBL" id="AZAJ01000001">
    <property type="protein sequence ID" value="ETA68298.1"/>
    <property type="molecule type" value="Genomic_DNA"/>
</dbReference>
<comment type="similarity">
    <text evidence="2">Belongs to the SAM hydrolase / SAM-dependent halogenase family.</text>
</comment>
<dbReference type="PANTHER" id="PTHR35092">
    <property type="entry name" value="CHLORINASE MJ1651"/>
    <property type="match status" value="1"/>
</dbReference>
<comment type="caution">
    <text evidence="5">The sequence shown here is derived from an EMBL/GenBank/DDBJ whole genome shotgun (WGS) entry which is preliminary data.</text>
</comment>
<dbReference type="PIRSF" id="PIRSF006779">
    <property type="entry name" value="UCP006779"/>
    <property type="match status" value="1"/>
</dbReference>
<feature type="domain" description="S-adenosyl-l-methionine hydroxide adenosyltransferase C-terminal" evidence="4">
    <location>
        <begin position="170"/>
        <end position="251"/>
    </location>
</feature>
<dbReference type="GeneID" id="96962639"/>
<dbReference type="SUPFAM" id="SSF102522">
    <property type="entry name" value="Bacterial fluorinating enzyme, N-terminal domain"/>
    <property type="match status" value="1"/>
</dbReference>
<protein>
    <recommendedName>
        <fullName evidence="7">S-adenosyl-l-methionine hydroxide adenosyltransferase</fullName>
    </recommendedName>
</protein>
<sequence>MSVITLTTDFGSLYPASMKGVILSINPGATIVDITHSVPPIDIRAGAFAIYSVVKHYPAGTIHVGVIDPGVGTGRNAIIVKAADHWFVGPDNGLLIPPARLLGDIEVYEIIEGKLSENISSTFHGRDVFAPAAAYLSNGREVLEIARKTDDYVDMDFSGYIIEKQFIEATVIYVDDFGNIITNIPGDKVLDEIEPGTILSISGRQMSFLKTYGEVSKWGLISLIGSHGFFEIAVNQGSASRLLHLSNGNSLRIGIMGRT</sequence>
<dbReference type="AlphaFoldDB" id="W9DRF1"/>
<dbReference type="Gene3D" id="2.40.30.90">
    <property type="entry name" value="Bacterial fluorinating enzyme like"/>
    <property type="match status" value="1"/>
</dbReference>
<gene>
    <name evidence="5" type="ORF">MettiDRAFT_1756</name>
</gene>
<dbReference type="OrthoDB" id="372224at2157"/>
<reference evidence="5 6" key="1">
    <citation type="submission" date="2013-08" db="EMBL/GenBank/DDBJ databases">
        <authorList>
            <consortium name="DOE Joint Genome Institute"/>
            <person name="Eisen J."/>
            <person name="Huntemann M."/>
            <person name="Han J."/>
            <person name="Chen A."/>
            <person name="Kyrpides N."/>
            <person name="Mavromatis K."/>
            <person name="Markowitz V."/>
            <person name="Palaniappan K."/>
            <person name="Ivanova N."/>
            <person name="Schaumberg A."/>
            <person name="Pati A."/>
            <person name="Liolios K."/>
            <person name="Nordberg H.P."/>
            <person name="Cantor M.N."/>
            <person name="Hua S.X."/>
            <person name="Woyke T."/>
        </authorList>
    </citation>
    <scope>NUCLEOTIDE SEQUENCE [LARGE SCALE GENOMIC DNA]</scope>
    <source>
        <strain evidence="5 6">DSM 2278</strain>
    </source>
</reference>
<dbReference type="Pfam" id="PF01887">
    <property type="entry name" value="SAM_HAT_N"/>
    <property type="match status" value="1"/>
</dbReference>
<name>W9DRF1_METTI</name>
<dbReference type="InterPro" id="IPR002747">
    <property type="entry name" value="SAM_OH_AdoTrfase"/>
</dbReference>